<sequence>MTCRRMPGGFVCLVPTFRLRLLDGRYVYMTWNNYCGPLFSHDRDETRVIEDWHKDEMLCKAVDWFVGRGKKA</sequence>
<dbReference type="AlphaFoldDB" id="A0AAP1ADU3"/>
<dbReference type="RefSeq" id="WP_000128420.1">
    <property type="nucleotide sequence ID" value="NZ_CAJHHT010000013.1"/>
</dbReference>
<reference evidence="1 2" key="1">
    <citation type="submission" date="2015-10" db="EMBL/GenBank/DDBJ databases">
        <title>The utility of whole genome sequencing in characterizing Acinetobacter epidemiology and analyzing hospital outbreaks.</title>
        <authorList>
            <person name="Ozer E.A."/>
            <person name="Fitzpatrick M.A."/>
            <person name="Hauser A.R."/>
        </authorList>
    </citation>
    <scope>NUCLEOTIDE SEQUENCE [LARGE SCALE GENOMIC DNA]</scope>
    <source>
        <strain evidence="1 2">ABBL072</strain>
    </source>
</reference>
<accession>A0AAP1ADU3</accession>
<evidence type="ECO:0000313" key="1">
    <source>
        <dbReference type="EMBL" id="KQE03647.1"/>
    </source>
</evidence>
<gene>
    <name evidence="1" type="ORF">APD33_13615</name>
</gene>
<dbReference type="EMBL" id="LLGC01000179">
    <property type="protein sequence ID" value="KQE03647.1"/>
    <property type="molecule type" value="Genomic_DNA"/>
</dbReference>
<dbReference type="Proteomes" id="UP000051449">
    <property type="component" value="Unassembled WGS sequence"/>
</dbReference>
<name>A0AAP1ADU3_ACIBA</name>
<organism evidence="1 2">
    <name type="scientific">Acinetobacter baumannii</name>
    <dbReference type="NCBI Taxonomy" id="470"/>
    <lineage>
        <taxon>Bacteria</taxon>
        <taxon>Pseudomonadati</taxon>
        <taxon>Pseudomonadota</taxon>
        <taxon>Gammaproteobacteria</taxon>
        <taxon>Moraxellales</taxon>
        <taxon>Moraxellaceae</taxon>
        <taxon>Acinetobacter</taxon>
        <taxon>Acinetobacter calcoaceticus/baumannii complex</taxon>
    </lineage>
</organism>
<evidence type="ECO:0000313" key="2">
    <source>
        <dbReference type="Proteomes" id="UP000051449"/>
    </source>
</evidence>
<protein>
    <submittedName>
        <fullName evidence="1">Uncharacterized protein</fullName>
    </submittedName>
</protein>
<proteinExistence type="predicted"/>
<comment type="caution">
    <text evidence="1">The sequence shown here is derived from an EMBL/GenBank/DDBJ whole genome shotgun (WGS) entry which is preliminary data.</text>
</comment>